<evidence type="ECO:0000313" key="2">
    <source>
        <dbReference type="EMBL" id="GAA4626957.1"/>
    </source>
</evidence>
<dbReference type="Proteomes" id="UP001501442">
    <property type="component" value="Unassembled WGS sequence"/>
</dbReference>
<evidence type="ECO:0000313" key="3">
    <source>
        <dbReference type="Proteomes" id="UP001501442"/>
    </source>
</evidence>
<organism evidence="2 3">
    <name type="scientific">Actinoallomurus vinaceus</name>
    <dbReference type="NCBI Taxonomy" id="1080074"/>
    <lineage>
        <taxon>Bacteria</taxon>
        <taxon>Bacillati</taxon>
        <taxon>Actinomycetota</taxon>
        <taxon>Actinomycetes</taxon>
        <taxon>Streptosporangiales</taxon>
        <taxon>Thermomonosporaceae</taxon>
        <taxon>Actinoallomurus</taxon>
    </lineage>
</organism>
<dbReference type="InterPro" id="IPR009061">
    <property type="entry name" value="DNA-bd_dom_put_sf"/>
</dbReference>
<accession>A0ABP8UAU2</accession>
<name>A0ABP8UAU2_9ACTN</name>
<evidence type="ECO:0008006" key="4">
    <source>
        <dbReference type="Google" id="ProtNLM"/>
    </source>
</evidence>
<protein>
    <recommendedName>
        <fullName evidence="4">HTH merR-type domain-containing protein</fullName>
    </recommendedName>
</protein>
<proteinExistence type="predicted"/>
<keyword evidence="3" id="KW-1185">Reference proteome</keyword>
<dbReference type="EMBL" id="BAABHK010000004">
    <property type="protein sequence ID" value="GAA4626957.1"/>
    <property type="molecule type" value="Genomic_DNA"/>
</dbReference>
<reference evidence="3" key="1">
    <citation type="journal article" date="2019" name="Int. J. Syst. Evol. Microbiol.">
        <title>The Global Catalogue of Microorganisms (GCM) 10K type strain sequencing project: providing services to taxonomists for standard genome sequencing and annotation.</title>
        <authorList>
            <consortium name="The Broad Institute Genomics Platform"/>
            <consortium name="The Broad Institute Genome Sequencing Center for Infectious Disease"/>
            <person name="Wu L."/>
            <person name="Ma J."/>
        </authorList>
    </citation>
    <scope>NUCLEOTIDE SEQUENCE [LARGE SCALE GENOMIC DNA]</scope>
    <source>
        <strain evidence="3">JCM 17939</strain>
    </source>
</reference>
<dbReference type="SUPFAM" id="SSF46955">
    <property type="entry name" value="Putative DNA-binding domain"/>
    <property type="match status" value="1"/>
</dbReference>
<comment type="caution">
    <text evidence="2">The sequence shown here is derived from an EMBL/GenBank/DDBJ whole genome shotgun (WGS) entry which is preliminary data.</text>
</comment>
<evidence type="ECO:0000256" key="1">
    <source>
        <dbReference type="SAM" id="MobiDB-lite"/>
    </source>
</evidence>
<dbReference type="RefSeq" id="WP_345432119.1">
    <property type="nucleotide sequence ID" value="NZ_BAABHK010000004.1"/>
</dbReference>
<feature type="region of interest" description="Disordered" evidence="1">
    <location>
        <begin position="88"/>
        <end position="108"/>
    </location>
</feature>
<gene>
    <name evidence="2" type="ORF">GCM10023196_037290</name>
</gene>
<sequence>MRCKLIANEHNYALGPVPGRGHSHVQGVIAMVGPDGEDYWTTKQAADEMEVAPSTISGWRRKGYLDPVPGSPQRRPLYRRADVAAAEKQAHDAAVRTSGSFKRTSRVL</sequence>